<feature type="transmembrane region" description="Helical" evidence="5">
    <location>
        <begin position="12"/>
        <end position="37"/>
    </location>
</feature>
<evidence type="ECO:0000256" key="5">
    <source>
        <dbReference type="SAM" id="Phobius"/>
    </source>
</evidence>
<dbReference type="CDD" id="cd17489">
    <property type="entry name" value="MFS_YfcJ_like"/>
    <property type="match status" value="1"/>
</dbReference>
<evidence type="ECO:0000313" key="7">
    <source>
        <dbReference type="EMBL" id="NKE72580.1"/>
    </source>
</evidence>
<feature type="transmembrane region" description="Helical" evidence="5">
    <location>
        <begin position="336"/>
        <end position="360"/>
    </location>
</feature>
<dbReference type="InterPro" id="IPR020846">
    <property type="entry name" value="MFS_dom"/>
</dbReference>
<feature type="transmembrane region" description="Helical" evidence="5">
    <location>
        <begin position="277"/>
        <end position="295"/>
    </location>
</feature>
<feature type="transmembrane region" description="Helical" evidence="5">
    <location>
        <begin position="366"/>
        <end position="384"/>
    </location>
</feature>
<evidence type="ECO:0000256" key="3">
    <source>
        <dbReference type="ARBA" id="ARBA00022989"/>
    </source>
</evidence>
<sequence>MRDPSVHETRPVLITRAFILLFTAHLLFGLSFWPYVLLPVFLQQLGADLFTVGLIMGTASFSGILIRPWVGAALDRIGRRKILIAGGAVFLGANLSYLAIDEVGWTIFVVRLLHGLGMGILMAAFFTLAADLSPATRRTEGIALFGVSGHLSGAIGVLVGEQIIRLGGYPALFLSSATLALLSIFTSLFIREPETPSHDAEPEGFFSVLRGPALRIPLLGTVAFSFSMTSYMVFLKPYALKMGIGSITPFFIAYTFTAVTVRLAGSSWPDRFGLKKVLYPSMISMAVGIVALLFWPTPSGLIVGGVLSGIGHGFIFPILSVMLIERAREENRGSAITLFTMLYDLGLFIGAPLLGFIAIGERYGRMYVAAAAVLMVSLIAFIRFDREKGEGGSGPPLREGGG</sequence>
<dbReference type="Gene3D" id="1.20.1250.20">
    <property type="entry name" value="MFS general substrate transporter like domains"/>
    <property type="match status" value="1"/>
</dbReference>
<dbReference type="RefSeq" id="WP_168062362.1">
    <property type="nucleotide sequence ID" value="NZ_VTOW01000003.1"/>
</dbReference>
<dbReference type="AlphaFoldDB" id="A0A7X6ICJ5"/>
<feature type="transmembrane region" description="Helical" evidence="5">
    <location>
        <begin position="216"/>
        <end position="235"/>
    </location>
</feature>
<evidence type="ECO:0000313" key="8">
    <source>
        <dbReference type="Proteomes" id="UP000534783"/>
    </source>
</evidence>
<organism evidence="7 8">
    <name type="scientific">Candidatus Manganitrophus noduliformans</name>
    <dbReference type="NCBI Taxonomy" id="2606439"/>
    <lineage>
        <taxon>Bacteria</taxon>
        <taxon>Pseudomonadati</taxon>
        <taxon>Nitrospirota</taxon>
        <taxon>Nitrospiria</taxon>
        <taxon>Candidatus Troglogloeales</taxon>
        <taxon>Candidatus Manganitrophaceae</taxon>
        <taxon>Candidatus Manganitrophus</taxon>
    </lineage>
</organism>
<proteinExistence type="predicted"/>
<evidence type="ECO:0000256" key="1">
    <source>
        <dbReference type="ARBA" id="ARBA00004141"/>
    </source>
</evidence>
<dbReference type="SUPFAM" id="SSF103473">
    <property type="entry name" value="MFS general substrate transporter"/>
    <property type="match status" value="1"/>
</dbReference>
<evidence type="ECO:0000259" key="6">
    <source>
        <dbReference type="PROSITE" id="PS50850"/>
    </source>
</evidence>
<dbReference type="PANTHER" id="PTHR23531">
    <property type="entry name" value="QUINOLENE RESISTANCE PROTEIN NORA"/>
    <property type="match status" value="1"/>
</dbReference>
<dbReference type="InterPro" id="IPR011701">
    <property type="entry name" value="MFS"/>
</dbReference>
<dbReference type="Pfam" id="PF07690">
    <property type="entry name" value="MFS_1"/>
    <property type="match status" value="1"/>
</dbReference>
<feature type="transmembrane region" description="Helical" evidence="5">
    <location>
        <begin position="82"/>
        <end position="100"/>
    </location>
</feature>
<evidence type="ECO:0000256" key="4">
    <source>
        <dbReference type="ARBA" id="ARBA00023136"/>
    </source>
</evidence>
<name>A0A7X6ICJ5_9BACT</name>
<dbReference type="InterPro" id="IPR036259">
    <property type="entry name" value="MFS_trans_sf"/>
</dbReference>
<feature type="transmembrane region" description="Helical" evidence="5">
    <location>
        <begin position="112"/>
        <end position="130"/>
    </location>
</feature>
<dbReference type="PROSITE" id="PS00216">
    <property type="entry name" value="SUGAR_TRANSPORT_1"/>
    <property type="match status" value="1"/>
</dbReference>
<feature type="transmembrane region" description="Helical" evidence="5">
    <location>
        <begin position="247"/>
        <end position="265"/>
    </location>
</feature>
<gene>
    <name evidence="7" type="ORF">MNODULE_17655</name>
</gene>
<dbReference type="InterPro" id="IPR052714">
    <property type="entry name" value="MFS_Exporter"/>
</dbReference>
<dbReference type="InterPro" id="IPR005829">
    <property type="entry name" value="Sugar_transporter_CS"/>
</dbReference>
<keyword evidence="8" id="KW-1185">Reference proteome</keyword>
<evidence type="ECO:0000256" key="2">
    <source>
        <dbReference type="ARBA" id="ARBA00022692"/>
    </source>
</evidence>
<dbReference type="GO" id="GO:0022857">
    <property type="term" value="F:transmembrane transporter activity"/>
    <property type="evidence" value="ECO:0007669"/>
    <property type="project" value="InterPro"/>
</dbReference>
<feature type="transmembrane region" description="Helical" evidence="5">
    <location>
        <begin position="171"/>
        <end position="190"/>
    </location>
</feature>
<dbReference type="EMBL" id="VTOW01000003">
    <property type="protein sequence ID" value="NKE72580.1"/>
    <property type="molecule type" value="Genomic_DNA"/>
</dbReference>
<accession>A0A7X6ICJ5</accession>
<dbReference type="Proteomes" id="UP000534783">
    <property type="component" value="Unassembled WGS sequence"/>
</dbReference>
<keyword evidence="3 5" id="KW-1133">Transmembrane helix</keyword>
<dbReference type="PROSITE" id="PS50850">
    <property type="entry name" value="MFS"/>
    <property type="match status" value="1"/>
</dbReference>
<keyword evidence="4 5" id="KW-0472">Membrane</keyword>
<feature type="transmembrane region" description="Helical" evidence="5">
    <location>
        <begin position="301"/>
        <end position="324"/>
    </location>
</feature>
<feature type="transmembrane region" description="Helical" evidence="5">
    <location>
        <begin position="49"/>
        <end position="70"/>
    </location>
</feature>
<feature type="transmembrane region" description="Helical" evidence="5">
    <location>
        <begin position="142"/>
        <end position="159"/>
    </location>
</feature>
<comment type="subcellular location">
    <subcellularLocation>
        <location evidence="1">Membrane</location>
        <topology evidence="1">Multi-pass membrane protein</topology>
    </subcellularLocation>
</comment>
<keyword evidence="2 5" id="KW-0812">Transmembrane</keyword>
<reference evidence="7 8" key="1">
    <citation type="journal article" date="2020" name="Nature">
        <title>Bacterial chemolithoautotrophy via manganese oxidation.</title>
        <authorList>
            <person name="Yu H."/>
            <person name="Leadbetter J.R."/>
        </authorList>
    </citation>
    <scope>NUCLEOTIDE SEQUENCE [LARGE SCALE GENOMIC DNA]</scope>
    <source>
        <strain evidence="7 8">Mn-1</strain>
    </source>
</reference>
<comment type="caution">
    <text evidence="7">The sequence shown here is derived from an EMBL/GenBank/DDBJ whole genome shotgun (WGS) entry which is preliminary data.</text>
</comment>
<feature type="domain" description="Major facilitator superfamily (MFS) profile" evidence="6">
    <location>
        <begin position="13"/>
        <end position="388"/>
    </location>
</feature>
<dbReference type="PANTHER" id="PTHR23531:SF1">
    <property type="entry name" value="QUINOLENE RESISTANCE PROTEIN NORA"/>
    <property type="match status" value="1"/>
</dbReference>
<dbReference type="GO" id="GO:0016020">
    <property type="term" value="C:membrane"/>
    <property type="evidence" value="ECO:0007669"/>
    <property type="project" value="UniProtKB-SubCell"/>
</dbReference>
<protein>
    <submittedName>
        <fullName evidence="7">MFS transporter</fullName>
    </submittedName>
</protein>